<gene>
    <name evidence="1" type="ORF">ACFQ4P_10070</name>
</gene>
<sequence length="112" mass="12699">MEATREELKAAFKDLLNDQDFRREMRSELSPTGGFNPEAKAFKDDVKSELRIIYAAKYTDGSTGAYRLVEGFNSIARFILGLRSMAGLTDEQVPEARKLFEQYKQLLKGVSL</sequence>
<keyword evidence="2" id="KW-1185">Reference proteome</keyword>
<protein>
    <submittedName>
        <fullName evidence="1">Uncharacterized protein</fullName>
    </submittedName>
</protein>
<name>A0ABW4CLB5_9LACO</name>
<dbReference type="EMBL" id="JBHTOC010000014">
    <property type="protein sequence ID" value="MFD1430593.1"/>
    <property type="molecule type" value="Genomic_DNA"/>
</dbReference>
<dbReference type="Proteomes" id="UP001597196">
    <property type="component" value="Unassembled WGS sequence"/>
</dbReference>
<evidence type="ECO:0000313" key="1">
    <source>
        <dbReference type="EMBL" id="MFD1430593.1"/>
    </source>
</evidence>
<evidence type="ECO:0000313" key="2">
    <source>
        <dbReference type="Proteomes" id="UP001597196"/>
    </source>
</evidence>
<proteinExistence type="predicted"/>
<dbReference type="RefSeq" id="WP_203628281.1">
    <property type="nucleotide sequence ID" value="NZ_BOLQ01000022.1"/>
</dbReference>
<organism evidence="1 2">
    <name type="scientific">Lacticaseibacillus mingshuiensis</name>
    <dbReference type="NCBI Taxonomy" id="2799574"/>
    <lineage>
        <taxon>Bacteria</taxon>
        <taxon>Bacillati</taxon>
        <taxon>Bacillota</taxon>
        <taxon>Bacilli</taxon>
        <taxon>Lactobacillales</taxon>
        <taxon>Lactobacillaceae</taxon>
        <taxon>Lacticaseibacillus</taxon>
    </lineage>
</organism>
<reference evidence="2" key="1">
    <citation type="journal article" date="2019" name="Int. J. Syst. Evol. Microbiol.">
        <title>The Global Catalogue of Microorganisms (GCM) 10K type strain sequencing project: providing services to taxonomists for standard genome sequencing and annotation.</title>
        <authorList>
            <consortium name="The Broad Institute Genomics Platform"/>
            <consortium name="The Broad Institute Genome Sequencing Center for Infectious Disease"/>
            <person name="Wu L."/>
            <person name="Ma J."/>
        </authorList>
    </citation>
    <scope>NUCLEOTIDE SEQUENCE [LARGE SCALE GENOMIC DNA]</scope>
    <source>
        <strain evidence="2">CCM 8980</strain>
    </source>
</reference>
<accession>A0ABW4CLB5</accession>
<comment type="caution">
    <text evidence="1">The sequence shown here is derived from an EMBL/GenBank/DDBJ whole genome shotgun (WGS) entry which is preliminary data.</text>
</comment>